<dbReference type="Gene3D" id="3.90.1530.30">
    <property type="match status" value="1"/>
</dbReference>
<sequence>MKTIQIQNVVVSEERQRRDFDKKTLQELQSSISSEIGLLQPIVLRNDEVTLVAGERRLRAVADIKGDYQHDGETVASGTIPFVTVDELSAEQLHEAELAENAIRVNLSWQERARAIAALHTFRVGQRGQYDRSTGEGQTIKATATEILGHEALGTPAQEVADAILLTEFLDDPLVAAAPDIKTAKKAIREDLANR</sequence>
<dbReference type="Pfam" id="PF02195">
    <property type="entry name" value="ParB_N"/>
    <property type="match status" value="1"/>
</dbReference>
<organism evidence="2">
    <name type="scientific">marine sediment metagenome</name>
    <dbReference type="NCBI Taxonomy" id="412755"/>
    <lineage>
        <taxon>unclassified sequences</taxon>
        <taxon>metagenomes</taxon>
        <taxon>ecological metagenomes</taxon>
    </lineage>
</organism>
<dbReference type="AlphaFoldDB" id="A0A0F9GEP6"/>
<dbReference type="SMART" id="SM00470">
    <property type="entry name" value="ParB"/>
    <property type="match status" value="1"/>
</dbReference>
<dbReference type="GO" id="GO:0007059">
    <property type="term" value="P:chromosome segregation"/>
    <property type="evidence" value="ECO:0007669"/>
    <property type="project" value="TreeGrafter"/>
</dbReference>
<comment type="caution">
    <text evidence="2">The sequence shown here is derived from an EMBL/GenBank/DDBJ whole genome shotgun (WGS) entry which is preliminary data.</text>
</comment>
<dbReference type="SUPFAM" id="SSF110849">
    <property type="entry name" value="ParB/Sulfiredoxin"/>
    <property type="match status" value="1"/>
</dbReference>
<proteinExistence type="predicted"/>
<evidence type="ECO:0000259" key="1">
    <source>
        <dbReference type="SMART" id="SM00470"/>
    </source>
</evidence>
<dbReference type="PANTHER" id="PTHR33375:SF1">
    <property type="entry name" value="CHROMOSOME-PARTITIONING PROTEIN PARB-RELATED"/>
    <property type="match status" value="1"/>
</dbReference>
<reference evidence="2" key="1">
    <citation type="journal article" date="2015" name="Nature">
        <title>Complex archaea that bridge the gap between prokaryotes and eukaryotes.</title>
        <authorList>
            <person name="Spang A."/>
            <person name="Saw J.H."/>
            <person name="Jorgensen S.L."/>
            <person name="Zaremba-Niedzwiedzka K."/>
            <person name="Martijn J."/>
            <person name="Lind A.E."/>
            <person name="van Eijk R."/>
            <person name="Schleper C."/>
            <person name="Guy L."/>
            <person name="Ettema T.J."/>
        </authorList>
    </citation>
    <scope>NUCLEOTIDE SEQUENCE</scope>
</reference>
<dbReference type="GO" id="GO:0045881">
    <property type="term" value="P:positive regulation of sporulation resulting in formation of a cellular spore"/>
    <property type="evidence" value="ECO:0007669"/>
    <property type="project" value="TreeGrafter"/>
</dbReference>
<gene>
    <name evidence="2" type="ORF">LCGC14_1836100</name>
</gene>
<feature type="non-terminal residue" evidence="2">
    <location>
        <position position="195"/>
    </location>
</feature>
<dbReference type="InterPro" id="IPR050336">
    <property type="entry name" value="Chromosome_partition/occlusion"/>
</dbReference>
<name>A0A0F9GEP6_9ZZZZ</name>
<protein>
    <recommendedName>
        <fullName evidence="1">ParB-like N-terminal domain-containing protein</fullName>
    </recommendedName>
</protein>
<feature type="domain" description="ParB-like N-terminal" evidence="1">
    <location>
        <begin position="2"/>
        <end position="102"/>
    </location>
</feature>
<dbReference type="PANTHER" id="PTHR33375">
    <property type="entry name" value="CHROMOSOME-PARTITIONING PROTEIN PARB-RELATED"/>
    <property type="match status" value="1"/>
</dbReference>
<dbReference type="InterPro" id="IPR036086">
    <property type="entry name" value="ParB/Sulfiredoxin_sf"/>
</dbReference>
<dbReference type="GO" id="GO:0005694">
    <property type="term" value="C:chromosome"/>
    <property type="evidence" value="ECO:0007669"/>
    <property type="project" value="TreeGrafter"/>
</dbReference>
<dbReference type="EMBL" id="LAZR01018205">
    <property type="protein sequence ID" value="KKL97274.1"/>
    <property type="molecule type" value="Genomic_DNA"/>
</dbReference>
<evidence type="ECO:0000313" key="2">
    <source>
        <dbReference type="EMBL" id="KKL97274.1"/>
    </source>
</evidence>
<accession>A0A0F9GEP6</accession>
<dbReference type="InterPro" id="IPR003115">
    <property type="entry name" value="ParB_N"/>
</dbReference>